<proteinExistence type="predicted"/>
<dbReference type="AlphaFoldDB" id="A0A2A3EMG9"/>
<name>A0A2A3EMG9_APICC</name>
<keyword evidence="2" id="KW-1185">Reference proteome</keyword>
<sequence length="164" mass="18601">MQFVQFVQNILVQHSNFTPNFTYIKKKKENQKYRRQKCNFVFYVENKILDIHHTHPPIANIFISEREASLTRIAIKTKGCDGKSWNKGDYAVEKASGFMKGLPDKYLCNPGGTLDHQIAMTKRTQPPVVTTPLYSTLGSVIPTYATPFASFMRAGDSKLPFAHG</sequence>
<evidence type="ECO:0000313" key="1">
    <source>
        <dbReference type="EMBL" id="PBC32955.1"/>
    </source>
</evidence>
<reference evidence="1 2" key="1">
    <citation type="submission" date="2014-07" db="EMBL/GenBank/DDBJ databases">
        <title>Genomic and transcriptomic analysis on Apis cerana provide comprehensive insights into honey bee biology.</title>
        <authorList>
            <person name="Diao Q."/>
            <person name="Sun L."/>
            <person name="Zheng H."/>
            <person name="Zheng H."/>
            <person name="Xu S."/>
            <person name="Wang S."/>
            <person name="Zeng Z."/>
            <person name="Hu F."/>
            <person name="Su S."/>
            <person name="Wu J."/>
        </authorList>
    </citation>
    <scope>NUCLEOTIDE SEQUENCE [LARGE SCALE GENOMIC DNA]</scope>
    <source>
        <tissue evidence="1">Pupae without intestine</tissue>
    </source>
</reference>
<protein>
    <submittedName>
        <fullName evidence="1">Uncharacterized protein</fullName>
    </submittedName>
</protein>
<evidence type="ECO:0000313" key="2">
    <source>
        <dbReference type="Proteomes" id="UP000242457"/>
    </source>
</evidence>
<dbReference type="Proteomes" id="UP000242457">
    <property type="component" value="Unassembled WGS sequence"/>
</dbReference>
<gene>
    <name evidence="1" type="ORF">APICC_01642</name>
</gene>
<accession>A0A2A3EMG9</accession>
<organism evidence="1 2">
    <name type="scientific">Apis cerana cerana</name>
    <name type="common">Oriental honeybee</name>
    <dbReference type="NCBI Taxonomy" id="94128"/>
    <lineage>
        <taxon>Eukaryota</taxon>
        <taxon>Metazoa</taxon>
        <taxon>Ecdysozoa</taxon>
        <taxon>Arthropoda</taxon>
        <taxon>Hexapoda</taxon>
        <taxon>Insecta</taxon>
        <taxon>Pterygota</taxon>
        <taxon>Neoptera</taxon>
        <taxon>Endopterygota</taxon>
        <taxon>Hymenoptera</taxon>
        <taxon>Apocrita</taxon>
        <taxon>Aculeata</taxon>
        <taxon>Apoidea</taxon>
        <taxon>Anthophila</taxon>
        <taxon>Apidae</taxon>
        <taxon>Apis</taxon>
    </lineage>
</organism>
<dbReference type="EMBL" id="KZ288210">
    <property type="protein sequence ID" value="PBC32955.1"/>
    <property type="molecule type" value="Genomic_DNA"/>
</dbReference>